<dbReference type="AlphaFoldDB" id="A0A0D2PKR8"/>
<dbReference type="Proteomes" id="UP000054270">
    <property type="component" value="Unassembled WGS sequence"/>
</dbReference>
<gene>
    <name evidence="2" type="ORF">HYPSUDRAFT_128152</name>
</gene>
<evidence type="ECO:0000256" key="1">
    <source>
        <dbReference type="SAM" id="MobiDB-lite"/>
    </source>
</evidence>
<proteinExistence type="predicted"/>
<evidence type="ECO:0000313" key="2">
    <source>
        <dbReference type="EMBL" id="KJA28976.1"/>
    </source>
</evidence>
<evidence type="ECO:0008006" key="4">
    <source>
        <dbReference type="Google" id="ProtNLM"/>
    </source>
</evidence>
<sequence length="450" mass="49733">MATSVLPGYSPRGPSTEAGAAPRPPTYSLQPTEDEETVAITPRAGVTNPQGHFIRAWPQATLILRDQDPQARLPTYGRGGRIVGELGLTNPDKIVRVTIKLTGQMSLSVADSGSTCATLCSIMHVLWKNPHETQNSAAEPKCPSILPIHIQFPQFYTSEGRAWRLPPTFEATFLGVPALFVRCMYTVAITITRTRSYHLASWTTNKTYLTMVTFRPRTRPNRPIVLLDTVFASIKPVPEEWLQIVSTMNVRQKPRCVDVKPIECHLFIPSIQTFALTDTIPFHITLCSSIRSLRELLPADCPLLQTDNRNKVMSKAEEFRLLVADAPIRVTIARQVVVDVNGRRRLRTFPCAIGKLWPVPPHAPPPGADHSASAGSGNAYLDWQGEIKPWGEVTSGGFSTSNLVVKDFLVLALAPPNPRTSSLMPLQLSHPIRLVTDSWIDTDVLHPGDR</sequence>
<evidence type="ECO:0000313" key="3">
    <source>
        <dbReference type="Proteomes" id="UP000054270"/>
    </source>
</evidence>
<dbReference type="OrthoDB" id="3252135at2759"/>
<keyword evidence="3" id="KW-1185">Reference proteome</keyword>
<reference evidence="3" key="1">
    <citation type="submission" date="2014-04" db="EMBL/GenBank/DDBJ databases">
        <title>Evolutionary Origins and Diversification of the Mycorrhizal Mutualists.</title>
        <authorList>
            <consortium name="DOE Joint Genome Institute"/>
            <consortium name="Mycorrhizal Genomics Consortium"/>
            <person name="Kohler A."/>
            <person name="Kuo A."/>
            <person name="Nagy L.G."/>
            <person name="Floudas D."/>
            <person name="Copeland A."/>
            <person name="Barry K.W."/>
            <person name="Cichocki N."/>
            <person name="Veneault-Fourrey C."/>
            <person name="LaButti K."/>
            <person name="Lindquist E.A."/>
            <person name="Lipzen A."/>
            <person name="Lundell T."/>
            <person name="Morin E."/>
            <person name="Murat C."/>
            <person name="Riley R."/>
            <person name="Ohm R."/>
            <person name="Sun H."/>
            <person name="Tunlid A."/>
            <person name="Henrissat B."/>
            <person name="Grigoriev I.V."/>
            <person name="Hibbett D.S."/>
            <person name="Martin F."/>
        </authorList>
    </citation>
    <scope>NUCLEOTIDE SEQUENCE [LARGE SCALE GENOMIC DNA]</scope>
    <source>
        <strain evidence="3">FD-334 SS-4</strain>
    </source>
</reference>
<protein>
    <recommendedName>
        <fullName evidence="4">Arrestin-like N-terminal domain-containing protein</fullName>
    </recommendedName>
</protein>
<organism evidence="2 3">
    <name type="scientific">Hypholoma sublateritium (strain FD-334 SS-4)</name>
    <dbReference type="NCBI Taxonomy" id="945553"/>
    <lineage>
        <taxon>Eukaryota</taxon>
        <taxon>Fungi</taxon>
        <taxon>Dikarya</taxon>
        <taxon>Basidiomycota</taxon>
        <taxon>Agaricomycotina</taxon>
        <taxon>Agaricomycetes</taxon>
        <taxon>Agaricomycetidae</taxon>
        <taxon>Agaricales</taxon>
        <taxon>Agaricineae</taxon>
        <taxon>Strophariaceae</taxon>
        <taxon>Hypholoma</taxon>
    </lineage>
</organism>
<feature type="region of interest" description="Disordered" evidence="1">
    <location>
        <begin position="1"/>
        <end position="32"/>
    </location>
</feature>
<accession>A0A0D2PKR8</accession>
<dbReference type="OMA" id="WMEEGTH"/>
<name>A0A0D2PKR8_HYPSF</name>
<dbReference type="EMBL" id="KN817520">
    <property type="protein sequence ID" value="KJA28976.1"/>
    <property type="molecule type" value="Genomic_DNA"/>
</dbReference>